<organism evidence="2 3">
    <name type="scientific">Pseudomonas chlororaphis subsp. aureofaciens</name>
    <dbReference type="NCBI Taxonomy" id="587851"/>
    <lineage>
        <taxon>Bacteria</taxon>
        <taxon>Pseudomonadati</taxon>
        <taxon>Pseudomonadota</taxon>
        <taxon>Gammaproteobacteria</taxon>
        <taxon>Pseudomonadales</taxon>
        <taxon>Pseudomonadaceae</taxon>
        <taxon>Pseudomonas</taxon>
    </lineage>
</organism>
<dbReference type="Proteomes" id="UP000280455">
    <property type="component" value="Chromosome"/>
</dbReference>
<proteinExistence type="predicted"/>
<keyword evidence="1" id="KW-0472">Membrane</keyword>
<keyword evidence="1" id="KW-0812">Transmembrane</keyword>
<feature type="transmembrane region" description="Helical" evidence="1">
    <location>
        <begin position="6"/>
        <end position="33"/>
    </location>
</feature>
<sequence length="130" mass="15433">MMTEQFWHSWLAFALLLGPILLAATSLAFSYYLSQRYLREMLEAFQRSRYFHRWTDRLQYLGWFEHFLMFGRVRGMMLCPGPGLRKGLLSPEDVHNFPPRLKRLLSIQNRLDGILFVWSAIMYALLKLTG</sequence>
<keyword evidence="1" id="KW-1133">Transmembrane helix</keyword>
<name>A0AAD1E5L4_9PSED</name>
<dbReference type="AlphaFoldDB" id="A0AAD1E5L4"/>
<protein>
    <submittedName>
        <fullName evidence="2">Uncharacterized protein</fullName>
    </submittedName>
</protein>
<dbReference type="RefSeq" id="WP_016703275.1">
    <property type="nucleotide sequence ID" value="NZ_CP027719.1"/>
</dbReference>
<gene>
    <name evidence="2" type="ORF">C4K07_1040</name>
</gene>
<accession>A0AAD1E5L4</accession>
<evidence type="ECO:0000313" key="3">
    <source>
        <dbReference type="Proteomes" id="UP000280455"/>
    </source>
</evidence>
<evidence type="ECO:0000313" key="2">
    <source>
        <dbReference type="EMBL" id="AZE27844.1"/>
    </source>
</evidence>
<dbReference type="EMBL" id="CP027750">
    <property type="protein sequence ID" value="AZE27844.1"/>
    <property type="molecule type" value="Genomic_DNA"/>
</dbReference>
<reference evidence="2 3" key="1">
    <citation type="submission" date="2018-03" db="EMBL/GenBank/DDBJ databases">
        <title>Diversity of phytobeneficial traits revealed by whole-genome analysis of worldwide-isolated phenazine-producing Pseudomonas spp.</title>
        <authorList>
            <person name="Biessy A."/>
            <person name="Novinscak A."/>
            <person name="Blom J."/>
            <person name="Leger G."/>
            <person name="Thomashow L.S."/>
            <person name="Cazorla F.M."/>
            <person name="Josic D."/>
            <person name="Filion M."/>
        </authorList>
    </citation>
    <scope>NUCLEOTIDE SEQUENCE [LARGE SCALE GENOMIC DNA]</scope>
    <source>
        <strain evidence="2 3">ChPhzS24</strain>
    </source>
</reference>
<evidence type="ECO:0000256" key="1">
    <source>
        <dbReference type="SAM" id="Phobius"/>
    </source>
</evidence>